<protein>
    <recommendedName>
        <fullName evidence="1">Transport-associated OB type 2 domain-containing protein</fullName>
    </recommendedName>
</protein>
<name>A0A1B1CCK2_RHILE</name>
<feature type="domain" description="Transport-associated OB type 2" evidence="1">
    <location>
        <begin position="29"/>
        <end position="104"/>
    </location>
</feature>
<dbReference type="Gene3D" id="2.40.50.140">
    <property type="entry name" value="Nucleic acid-binding proteins"/>
    <property type="match status" value="1"/>
</dbReference>
<dbReference type="InterPro" id="IPR013611">
    <property type="entry name" value="Transp-assoc_OB_typ2"/>
</dbReference>
<organism evidence="2 3">
    <name type="scientific">Rhizobium leguminosarum</name>
    <dbReference type="NCBI Taxonomy" id="384"/>
    <lineage>
        <taxon>Bacteria</taxon>
        <taxon>Pseudomonadati</taxon>
        <taxon>Pseudomonadota</taxon>
        <taxon>Alphaproteobacteria</taxon>
        <taxon>Hyphomicrobiales</taxon>
        <taxon>Rhizobiaceae</taxon>
        <taxon>Rhizobium/Agrobacterium group</taxon>
        <taxon>Rhizobium</taxon>
    </lineage>
</organism>
<dbReference type="SUPFAM" id="SSF50331">
    <property type="entry name" value="MOP-like"/>
    <property type="match status" value="1"/>
</dbReference>
<dbReference type="AlphaFoldDB" id="A0A1B1CCK2"/>
<dbReference type="InterPro" id="IPR008995">
    <property type="entry name" value="Mo/tungstate-bd_C_term_dom"/>
</dbReference>
<dbReference type="Pfam" id="PF08402">
    <property type="entry name" value="TOBE_2"/>
    <property type="match status" value="1"/>
</dbReference>
<dbReference type="Gene3D" id="2.40.50.100">
    <property type="match status" value="1"/>
</dbReference>
<gene>
    <name evidence="2" type="ORF">BA011_18400</name>
</gene>
<sequence>MDPPMLRDAGGASIGMFRKLYNSARIFEICVRPESVEISSDAPGVGAMPGRVADVVTLGAFRHVVLTIASGDRIISACPNRPDIAFVRGQEISVSIPPEACVLFAR</sequence>
<reference evidence="2 3" key="1">
    <citation type="submission" date="2016-06" db="EMBL/GenBank/DDBJ databases">
        <title>Microsymbionts genomes from the relict species Vavilovia formosa.</title>
        <authorList>
            <person name="Chirak E."/>
            <person name="Kimeklis A."/>
            <person name="Andronov E."/>
        </authorList>
    </citation>
    <scope>NUCLEOTIDE SEQUENCE [LARGE SCALE GENOMIC DNA]</scope>
    <source>
        <strain evidence="2 3">Vaf10</strain>
    </source>
</reference>
<dbReference type="GO" id="GO:0022857">
    <property type="term" value="F:transmembrane transporter activity"/>
    <property type="evidence" value="ECO:0007669"/>
    <property type="project" value="InterPro"/>
</dbReference>
<evidence type="ECO:0000259" key="1">
    <source>
        <dbReference type="Pfam" id="PF08402"/>
    </source>
</evidence>
<dbReference type="EMBL" id="CP016286">
    <property type="protein sequence ID" value="ANP87497.1"/>
    <property type="molecule type" value="Genomic_DNA"/>
</dbReference>
<dbReference type="GO" id="GO:0043190">
    <property type="term" value="C:ATP-binding cassette (ABC) transporter complex"/>
    <property type="evidence" value="ECO:0007669"/>
    <property type="project" value="InterPro"/>
</dbReference>
<accession>A0A1B1CCK2</accession>
<dbReference type="Proteomes" id="UP000092691">
    <property type="component" value="Chromosome"/>
</dbReference>
<proteinExistence type="predicted"/>
<evidence type="ECO:0000313" key="3">
    <source>
        <dbReference type="Proteomes" id="UP000092691"/>
    </source>
</evidence>
<dbReference type="GO" id="GO:0005524">
    <property type="term" value="F:ATP binding"/>
    <property type="evidence" value="ECO:0007669"/>
    <property type="project" value="InterPro"/>
</dbReference>
<evidence type="ECO:0000313" key="2">
    <source>
        <dbReference type="EMBL" id="ANP87497.1"/>
    </source>
</evidence>
<dbReference type="InterPro" id="IPR012340">
    <property type="entry name" value="NA-bd_OB-fold"/>
</dbReference>